<feature type="domain" description="Retrovirus-related Pol polyprotein from transposon TNT 1-94-like beta-barrel" evidence="1">
    <location>
        <begin position="200"/>
        <end position="275"/>
    </location>
</feature>
<evidence type="ECO:0000313" key="2">
    <source>
        <dbReference type="EMBL" id="CAL1412051.1"/>
    </source>
</evidence>
<proteinExistence type="predicted"/>
<dbReference type="Pfam" id="PF22936">
    <property type="entry name" value="Pol_BBD"/>
    <property type="match status" value="1"/>
</dbReference>
<dbReference type="InterPro" id="IPR036875">
    <property type="entry name" value="Znf_CCHC_sf"/>
</dbReference>
<dbReference type="InterPro" id="IPR054722">
    <property type="entry name" value="PolX-like_BBD"/>
</dbReference>
<protein>
    <recommendedName>
        <fullName evidence="1">Retrovirus-related Pol polyprotein from transposon TNT 1-94-like beta-barrel domain-containing protein</fullName>
    </recommendedName>
</protein>
<organism evidence="2 3">
    <name type="scientific">Linum trigynum</name>
    <dbReference type="NCBI Taxonomy" id="586398"/>
    <lineage>
        <taxon>Eukaryota</taxon>
        <taxon>Viridiplantae</taxon>
        <taxon>Streptophyta</taxon>
        <taxon>Embryophyta</taxon>
        <taxon>Tracheophyta</taxon>
        <taxon>Spermatophyta</taxon>
        <taxon>Magnoliopsida</taxon>
        <taxon>eudicotyledons</taxon>
        <taxon>Gunneridae</taxon>
        <taxon>Pentapetalae</taxon>
        <taxon>rosids</taxon>
        <taxon>fabids</taxon>
        <taxon>Malpighiales</taxon>
        <taxon>Linaceae</taxon>
        <taxon>Linum</taxon>
    </lineage>
</organism>
<gene>
    <name evidence="2" type="ORF">LTRI10_LOCUS51369</name>
</gene>
<dbReference type="EMBL" id="OZ034822">
    <property type="protein sequence ID" value="CAL1412051.1"/>
    <property type="molecule type" value="Genomic_DNA"/>
</dbReference>
<sequence length="286" mass="30854">MKLRADFEPIRASLIHRGITDLDSVVIELIREETRLKSQSHIDHPIADSAFVVGRSSLSSRPQFSAPPSGDLICHHCHESGHVQIHCKKRNYFNYCKKTGHIVLKCPPLVKRGKVRYPTYAMSSRTSSSAVRVSSKPSGAAFVVSDMPHAQPEVSSGGHNVSLSSDFVKKLVQEALQEALPQALTSAFATGAFSGTSAKWLLDSGAFNHMTHVCHTFDKLEPVSTLHLRVANGDQIPVVGRGTSSTGSITLPNTLYVPSLLPNLVSVGQLAETGCDVKFNSTGCVV</sequence>
<dbReference type="AlphaFoldDB" id="A0AAV2GNK0"/>
<dbReference type="Gene3D" id="4.10.60.10">
    <property type="entry name" value="Zinc finger, CCHC-type"/>
    <property type="match status" value="1"/>
</dbReference>
<dbReference type="GO" id="GO:0008270">
    <property type="term" value="F:zinc ion binding"/>
    <property type="evidence" value="ECO:0007669"/>
    <property type="project" value="InterPro"/>
</dbReference>
<evidence type="ECO:0000259" key="1">
    <source>
        <dbReference type="Pfam" id="PF22936"/>
    </source>
</evidence>
<accession>A0AAV2GNK0</accession>
<dbReference type="SUPFAM" id="SSF57756">
    <property type="entry name" value="Retrovirus zinc finger-like domains"/>
    <property type="match status" value="1"/>
</dbReference>
<name>A0AAV2GNK0_9ROSI</name>
<reference evidence="2 3" key="1">
    <citation type="submission" date="2024-04" db="EMBL/GenBank/DDBJ databases">
        <authorList>
            <person name="Fracassetti M."/>
        </authorList>
    </citation>
    <scope>NUCLEOTIDE SEQUENCE [LARGE SCALE GENOMIC DNA]</scope>
</reference>
<dbReference type="Proteomes" id="UP001497516">
    <property type="component" value="Chromosome 9"/>
</dbReference>
<keyword evidence="3" id="KW-1185">Reference proteome</keyword>
<dbReference type="GO" id="GO:0003676">
    <property type="term" value="F:nucleic acid binding"/>
    <property type="evidence" value="ECO:0007669"/>
    <property type="project" value="InterPro"/>
</dbReference>
<evidence type="ECO:0000313" key="3">
    <source>
        <dbReference type="Proteomes" id="UP001497516"/>
    </source>
</evidence>